<evidence type="ECO:0000256" key="1">
    <source>
        <dbReference type="SAM" id="Phobius"/>
    </source>
</evidence>
<dbReference type="Proteomes" id="UP000032304">
    <property type="component" value="Chromosome 4"/>
</dbReference>
<keyword evidence="1" id="KW-1133">Transmembrane helix</keyword>
<gene>
    <name evidence="2" type="ORF">B456_004G228000</name>
</gene>
<evidence type="ECO:0000313" key="3">
    <source>
        <dbReference type="Proteomes" id="UP000032304"/>
    </source>
</evidence>
<keyword evidence="1" id="KW-0472">Membrane</keyword>
<dbReference type="EMBL" id="CM001743">
    <property type="protein sequence ID" value="KJB26169.1"/>
    <property type="molecule type" value="Genomic_DNA"/>
</dbReference>
<name>A0A0D2R2I3_GOSRA</name>
<protein>
    <submittedName>
        <fullName evidence="2">Uncharacterized protein</fullName>
    </submittedName>
</protein>
<proteinExistence type="predicted"/>
<sequence length="67" mass="7758">MGVIIMCHHHITIFTIFCFTIFYGFVSNDCACLPATHMVIVIYYKWSGHHLHQLSLPNLNFSNRDMG</sequence>
<evidence type="ECO:0000313" key="2">
    <source>
        <dbReference type="EMBL" id="KJB26169.1"/>
    </source>
</evidence>
<accession>A0A0D2R2I3</accession>
<organism evidence="2 3">
    <name type="scientific">Gossypium raimondii</name>
    <name type="common">Peruvian cotton</name>
    <name type="synonym">Gossypium klotzschianum subsp. raimondii</name>
    <dbReference type="NCBI Taxonomy" id="29730"/>
    <lineage>
        <taxon>Eukaryota</taxon>
        <taxon>Viridiplantae</taxon>
        <taxon>Streptophyta</taxon>
        <taxon>Embryophyta</taxon>
        <taxon>Tracheophyta</taxon>
        <taxon>Spermatophyta</taxon>
        <taxon>Magnoliopsida</taxon>
        <taxon>eudicotyledons</taxon>
        <taxon>Gunneridae</taxon>
        <taxon>Pentapetalae</taxon>
        <taxon>rosids</taxon>
        <taxon>malvids</taxon>
        <taxon>Malvales</taxon>
        <taxon>Malvaceae</taxon>
        <taxon>Malvoideae</taxon>
        <taxon>Gossypium</taxon>
    </lineage>
</organism>
<feature type="transmembrane region" description="Helical" evidence="1">
    <location>
        <begin position="7"/>
        <end position="26"/>
    </location>
</feature>
<keyword evidence="3" id="KW-1185">Reference proteome</keyword>
<dbReference type="Gramene" id="KJB26169">
    <property type="protein sequence ID" value="KJB26169"/>
    <property type="gene ID" value="B456_004G228000"/>
</dbReference>
<dbReference type="AlphaFoldDB" id="A0A0D2R2I3"/>
<keyword evidence="1" id="KW-0812">Transmembrane</keyword>
<reference evidence="2 3" key="1">
    <citation type="journal article" date="2012" name="Nature">
        <title>Repeated polyploidization of Gossypium genomes and the evolution of spinnable cotton fibres.</title>
        <authorList>
            <person name="Paterson A.H."/>
            <person name="Wendel J.F."/>
            <person name="Gundlach H."/>
            <person name="Guo H."/>
            <person name="Jenkins J."/>
            <person name="Jin D."/>
            <person name="Llewellyn D."/>
            <person name="Showmaker K.C."/>
            <person name="Shu S."/>
            <person name="Udall J."/>
            <person name="Yoo M.J."/>
            <person name="Byers R."/>
            <person name="Chen W."/>
            <person name="Doron-Faigenboim A."/>
            <person name="Duke M.V."/>
            <person name="Gong L."/>
            <person name="Grimwood J."/>
            <person name="Grover C."/>
            <person name="Grupp K."/>
            <person name="Hu G."/>
            <person name="Lee T.H."/>
            <person name="Li J."/>
            <person name="Lin L."/>
            <person name="Liu T."/>
            <person name="Marler B.S."/>
            <person name="Page J.T."/>
            <person name="Roberts A.W."/>
            <person name="Romanel E."/>
            <person name="Sanders W.S."/>
            <person name="Szadkowski E."/>
            <person name="Tan X."/>
            <person name="Tang H."/>
            <person name="Xu C."/>
            <person name="Wang J."/>
            <person name="Wang Z."/>
            <person name="Zhang D."/>
            <person name="Zhang L."/>
            <person name="Ashrafi H."/>
            <person name="Bedon F."/>
            <person name="Bowers J.E."/>
            <person name="Brubaker C.L."/>
            <person name="Chee P.W."/>
            <person name="Das S."/>
            <person name="Gingle A.R."/>
            <person name="Haigler C.H."/>
            <person name="Harker D."/>
            <person name="Hoffmann L.V."/>
            <person name="Hovav R."/>
            <person name="Jones D.C."/>
            <person name="Lemke C."/>
            <person name="Mansoor S."/>
            <person name="ur Rahman M."/>
            <person name="Rainville L.N."/>
            <person name="Rambani A."/>
            <person name="Reddy U.K."/>
            <person name="Rong J.K."/>
            <person name="Saranga Y."/>
            <person name="Scheffler B.E."/>
            <person name="Scheffler J.A."/>
            <person name="Stelly D.M."/>
            <person name="Triplett B.A."/>
            <person name="Van Deynze A."/>
            <person name="Vaslin M.F."/>
            <person name="Waghmare V.N."/>
            <person name="Walford S.A."/>
            <person name="Wright R.J."/>
            <person name="Zaki E.A."/>
            <person name="Zhang T."/>
            <person name="Dennis E.S."/>
            <person name="Mayer K.F."/>
            <person name="Peterson D.G."/>
            <person name="Rokhsar D.S."/>
            <person name="Wang X."/>
            <person name="Schmutz J."/>
        </authorList>
    </citation>
    <scope>NUCLEOTIDE SEQUENCE [LARGE SCALE GENOMIC DNA]</scope>
</reference>